<dbReference type="STRING" id="477680.SAMN05421788_102225"/>
<dbReference type="PANTHER" id="PTHR43736">
    <property type="entry name" value="ADP-RIBOSE PYROPHOSPHATASE"/>
    <property type="match status" value="1"/>
</dbReference>
<dbReference type="PRINTS" id="PR00502">
    <property type="entry name" value="NUDIXFAMILY"/>
</dbReference>
<dbReference type="GO" id="GO:0016787">
    <property type="term" value="F:hydrolase activity"/>
    <property type="evidence" value="ECO:0007669"/>
    <property type="project" value="UniProtKB-KW"/>
</dbReference>
<evidence type="ECO:0000259" key="2">
    <source>
        <dbReference type="PROSITE" id="PS51462"/>
    </source>
</evidence>
<dbReference type="OrthoDB" id="9804442at2"/>
<dbReference type="Pfam" id="PF00293">
    <property type="entry name" value="NUDIX"/>
    <property type="match status" value="1"/>
</dbReference>
<gene>
    <name evidence="3" type="ORF">SAMN05421788_102225</name>
</gene>
<accession>A0A173MIA8</accession>
<proteinExistence type="predicted"/>
<dbReference type="Pfam" id="PF12535">
    <property type="entry name" value="Nudix_N"/>
    <property type="match status" value="1"/>
</dbReference>
<reference evidence="4" key="1">
    <citation type="submission" date="2017-01" db="EMBL/GenBank/DDBJ databases">
        <authorList>
            <person name="Varghese N."/>
            <person name="Submissions S."/>
        </authorList>
    </citation>
    <scope>NUCLEOTIDE SEQUENCE [LARGE SCALE GENOMIC DNA]</scope>
    <source>
        <strain evidence="4">DSM 21054</strain>
    </source>
</reference>
<sequence>MDKSLSEQLLLAFQKIQSIADTGLLYCKDEYGRERYHDLKETATTAMAALTGNSLETIQNFYSQVTDYPTPKVDVRAFIVNEANEILMVKERADGKWTLPGGWADVGNTASESVIKEVKEETGLTAHVVRLLAVFDKKMHPHPPQPFYVYKMAFLCQVTGDWTFEKAFDVLDVAFFSIDKLPELSEDRILASQIQLLYHNYINNITEAIAD</sequence>
<dbReference type="InterPro" id="IPR059176">
    <property type="entry name" value="UDP-X_N"/>
</dbReference>
<dbReference type="Gene3D" id="3.90.79.10">
    <property type="entry name" value="Nucleoside Triphosphate Pyrophosphohydrolase"/>
    <property type="match status" value="1"/>
</dbReference>
<dbReference type="Proteomes" id="UP000186917">
    <property type="component" value="Unassembled WGS sequence"/>
</dbReference>
<dbReference type="Gene3D" id="6.10.250.1120">
    <property type="match status" value="1"/>
</dbReference>
<evidence type="ECO:0000313" key="3">
    <source>
        <dbReference type="EMBL" id="SIS94295.1"/>
    </source>
</evidence>
<dbReference type="AlphaFoldDB" id="A0A173MIA8"/>
<name>A0A173MIA8_9BACT</name>
<dbReference type="EMBL" id="FTOR01000002">
    <property type="protein sequence ID" value="SIS94295.1"/>
    <property type="molecule type" value="Genomic_DNA"/>
</dbReference>
<dbReference type="InterPro" id="IPR020476">
    <property type="entry name" value="Nudix_hydrolase"/>
</dbReference>
<dbReference type="KEGG" id="fln:FLA_3171"/>
<dbReference type="InterPro" id="IPR000086">
    <property type="entry name" value="NUDIX_hydrolase_dom"/>
</dbReference>
<feature type="domain" description="Nudix hydrolase" evidence="2">
    <location>
        <begin position="70"/>
        <end position="198"/>
    </location>
</feature>
<dbReference type="RefSeq" id="WP_076377827.1">
    <property type="nucleotide sequence ID" value="NZ_AP017422.1"/>
</dbReference>
<dbReference type="PROSITE" id="PS51462">
    <property type="entry name" value="NUDIX"/>
    <property type="match status" value="1"/>
</dbReference>
<dbReference type="InterPro" id="IPR015797">
    <property type="entry name" value="NUDIX_hydrolase-like_dom_sf"/>
</dbReference>
<dbReference type="SUPFAM" id="SSF55811">
    <property type="entry name" value="Nudix"/>
    <property type="match status" value="1"/>
</dbReference>
<dbReference type="PANTHER" id="PTHR43736:SF1">
    <property type="entry name" value="DIHYDRONEOPTERIN TRIPHOSPHATE DIPHOSPHATASE"/>
    <property type="match status" value="1"/>
</dbReference>
<evidence type="ECO:0000313" key="4">
    <source>
        <dbReference type="Proteomes" id="UP000186917"/>
    </source>
</evidence>
<keyword evidence="4" id="KW-1185">Reference proteome</keyword>
<organism evidence="3 4">
    <name type="scientific">Filimonas lacunae</name>
    <dbReference type="NCBI Taxonomy" id="477680"/>
    <lineage>
        <taxon>Bacteria</taxon>
        <taxon>Pseudomonadati</taxon>
        <taxon>Bacteroidota</taxon>
        <taxon>Chitinophagia</taxon>
        <taxon>Chitinophagales</taxon>
        <taxon>Chitinophagaceae</taxon>
        <taxon>Filimonas</taxon>
    </lineage>
</organism>
<evidence type="ECO:0000256" key="1">
    <source>
        <dbReference type="ARBA" id="ARBA00022801"/>
    </source>
</evidence>
<protein>
    <submittedName>
        <fullName evidence="3">ADP-ribose pyrophosphatase YjhB, NUDIX family</fullName>
    </submittedName>
</protein>
<keyword evidence="1" id="KW-0378">Hydrolase</keyword>